<dbReference type="InterPro" id="IPR023806">
    <property type="entry name" value="CHP03905"/>
</dbReference>
<keyword evidence="3" id="KW-0237">DNA synthesis</keyword>
<evidence type="ECO:0000313" key="9">
    <source>
        <dbReference type="Proteomes" id="UP000027946"/>
    </source>
</evidence>
<proteinExistence type="inferred from homology"/>
<dbReference type="NCBIfam" id="TIGR03905">
    <property type="entry name" value="TIGR03905_4_Cys"/>
    <property type="match status" value="1"/>
</dbReference>
<evidence type="ECO:0000256" key="2">
    <source>
        <dbReference type="ARBA" id="ARBA00012274"/>
    </source>
</evidence>
<comment type="catalytic activity">
    <reaction evidence="5">
        <text>a 2'-deoxyribonucleoside 5'-diphosphate + [thioredoxin]-disulfide + H2O = a ribonucleoside 5'-diphosphate + [thioredoxin]-dithiol</text>
        <dbReference type="Rhea" id="RHEA:23252"/>
        <dbReference type="Rhea" id="RHEA-COMP:10698"/>
        <dbReference type="Rhea" id="RHEA-COMP:10700"/>
        <dbReference type="ChEBI" id="CHEBI:15377"/>
        <dbReference type="ChEBI" id="CHEBI:29950"/>
        <dbReference type="ChEBI" id="CHEBI:50058"/>
        <dbReference type="ChEBI" id="CHEBI:57930"/>
        <dbReference type="ChEBI" id="CHEBI:73316"/>
        <dbReference type="EC" id="1.17.4.1"/>
    </reaction>
</comment>
<reference evidence="7 9" key="1">
    <citation type="submission" date="2014-03" db="EMBL/GenBank/DDBJ databases">
        <title>Genome sequence of Clostridium litorale W6, DSM 5388.</title>
        <authorList>
            <person name="Poehlein A."/>
            <person name="Jagirdar A."/>
            <person name="Khonsari B."/>
            <person name="Chibani C.M."/>
            <person name="Gutierrez Gutierrez D.A."/>
            <person name="Davydova E."/>
            <person name="Alghaithi H.S."/>
            <person name="Nair K.P."/>
            <person name="Dhamotharan K."/>
            <person name="Chandran L."/>
            <person name="G W."/>
            <person name="Daniel R."/>
        </authorList>
    </citation>
    <scope>NUCLEOTIDE SEQUENCE [LARGE SCALE GENOMIC DNA]</scope>
    <source>
        <strain evidence="7 9">W6</strain>
    </source>
</reference>
<protein>
    <recommendedName>
        <fullName evidence="2">ribonucleoside-diphosphate reductase</fullName>
        <ecNumber evidence="2">1.17.4.1</ecNumber>
    </recommendedName>
</protein>
<dbReference type="EMBL" id="JJMM01000026">
    <property type="protein sequence ID" value="KDR93857.1"/>
    <property type="molecule type" value="Genomic_DNA"/>
</dbReference>
<accession>A0A069RHW5</accession>
<comment type="similarity">
    <text evidence="1">Belongs to the ribonucleoside diphosphate reductase class-2 family.</text>
</comment>
<dbReference type="GO" id="GO:0004748">
    <property type="term" value="F:ribonucleoside-diphosphate reductase activity, thioredoxin disulfide as acceptor"/>
    <property type="evidence" value="ECO:0007669"/>
    <property type="project" value="UniProtKB-EC"/>
</dbReference>
<sequence length="86" mass="9230">MFTFKTSGTCAREIQFKIENGILADISFCGGCDGNLKGISSLCQGMKIEDVIERLSGITCGSKNTSCPDQLSKALSQYIIENQISA</sequence>
<dbReference type="eggNOG" id="ENOG5032YE7">
    <property type="taxonomic scope" value="Bacteria"/>
</dbReference>
<evidence type="ECO:0000313" key="7">
    <source>
        <dbReference type="EMBL" id="KDR93857.1"/>
    </source>
</evidence>
<name>A0A069RHW5_PEPLI</name>
<comment type="caution">
    <text evidence="7">The sequence shown here is derived from an EMBL/GenBank/DDBJ whole genome shotgun (WGS) entry which is preliminary data.</text>
</comment>
<dbReference type="OrthoDB" id="9801525at2"/>
<dbReference type="Pfam" id="PF12637">
    <property type="entry name" value="TSCPD"/>
    <property type="match status" value="1"/>
</dbReference>
<keyword evidence="4" id="KW-0547">Nucleotide-binding</keyword>
<keyword evidence="9" id="KW-1185">Reference proteome</keyword>
<evidence type="ECO:0000256" key="5">
    <source>
        <dbReference type="ARBA" id="ARBA00047754"/>
    </source>
</evidence>
<organism evidence="7 9">
    <name type="scientific">Peptoclostridium litorale DSM 5388</name>
    <dbReference type="NCBI Taxonomy" id="1121324"/>
    <lineage>
        <taxon>Bacteria</taxon>
        <taxon>Bacillati</taxon>
        <taxon>Bacillota</taxon>
        <taxon>Clostridia</taxon>
        <taxon>Peptostreptococcales</taxon>
        <taxon>Peptoclostridiaceae</taxon>
        <taxon>Peptoclostridium</taxon>
    </lineage>
</organism>
<dbReference type="AlphaFoldDB" id="A0A069RHW5"/>
<dbReference type="EC" id="1.17.4.1" evidence="2"/>
<feature type="domain" description="TSCPD" evidence="6">
    <location>
        <begin position="6"/>
        <end position="78"/>
    </location>
</feature>
<evidence type="ECO:0000256" key="3">
    <source>
        <dbReference type="ARBA" id="ARBA00022634"/>
    </source>
</evidence>
<dbReference type="Proteomes" id="UP000027946">
    <property type="component" value="Unassembled WGS sequence"/>
</dbReference>
<evidence type="ECO:0000313" key="8">
    <source>
        <dbReference type="EMBL" id="KDR95284.1"/>
    </source>
</evidence>
<dbReference type="GO" id="GO:0000166">
    <property type="term" value="F:nucleotide binding"/>
    <property type="evidence" value="ECO:0007669"/>
    <property type="project" value="UniProtKB-KW"/>
</dbReference>
<gene>
    <name evidence="8" type="ORF">CLIT_10c00110</name>
    <name evidence="7" type="ORF">CLIT_23c01290</name>
</gene>
<dbReference type="GO" id="GO:0071897">
    <property type="term" value="P:DNA biosynthetic process"/>
    <property type="evidence" value="ECO:0007669"/>
    <property type="project" value="UniProtKB-KW"/>
</dbReference>
<evidence type="ECO:0000256" key="4">
    <source>
        <dbReference type="ARBA" id="ARBA00022741"/>
    </source>
</evidence>
<evidence type="ECO:0000256" key="1">
    <source>
        <dbReference type="ARBA" id="ARBA00007405"/>
    </source>
</evidence>
<evidence type="ECO:0000259" key="6">
    <source>
        <dbReference type="Pfam" id="PF12637"/>
    </source>
</evidence>
<dbReference type="EMBL" id="JJMM01000010">
    <property type="protein sequence ID" value="KDR95284.1"/>
    <property type="molecule type" value="Genomic_DNA"/>
</dbReference>
<dbReference type="RefSeq" id="WP_038263342.1">
    <property type="nucleotide sequence ID" value="NZ_FSRH01000004.1"/>
</dbReference>
<dbReference type="InterPro" id="IPR024434">
    <property type="entry name" value="TSCPD_dom"/>
</dbReference>